<dbReference type="PANTHER" id="PTHR30383">
    <property type="entry name" value="THIOESTERASE 1/PROTEASE 1/LYSOPHOSPHOLIPASE L1"/>
    <property type="match status" value="1"/>
</dbReference>
<gene>
    <name evidence="2" type="ORF">LKD71_03955</name>
</gene>
<organism evidence="2 3">
    <name type="scientific">Fusicatenibacter faecihominis</name>
    <dbReference type="NCBI Taxonomy" id="2881276"/>
    <lineage>
        <taxon>Bacteria</taxon>
        <taxon>Bacillati</taxon>
        <taxon>Bacillota</taxon>
        <taxon>Clostridia</taxon>
        <taxon>Lachnospirales</taxon>
        <taxon>Lachnospiraceae</taxon>
        <taxon>Fusicatenibacter</taxon>
    </lineage>
</organism>
<keyword evidence="3" id="KW-1185">Reference proteome</keyword>
<dbReference type="GO" id="GO:0016787">
    <property type="term" value="F:hydrolase activity"/>
    <property type="evidence" value="ECO:0007669"/>
    <property type="project" value="UniProtKB-KW"/>
</dbReference>
<dbReference type="RefSeq" id="WP_227614437.1">
    <property type="nucleotide sequence ID" value="NZ_JAJEPR010000004.1"/>
</dbReference>
<dbReference type="Pfam" id="PF13472">
    <property type="entry name" value="Lipase_GDSL_2"/>
    <property type="match status" value="1"/>
</dbReference>
<comment type="caution">
    <text evidence="2">The sequence shown here is derived from an EMBL/GenBank/DDBJ whole genome shotgun (WGS) entry which is preliminary data.</text>
</comment>
<feature type="domain" description="SGNH hydrolase-type esterase" evidence="1">
    <location>
        <begin position="15"/>
        <end position="206"/>
    </location>
</feature>
<dbReference type="InterPro" id="IPR051532">
    <property type="entry name" value="Ester_Hydrolysis_Enzymes"/>
</dbReference>
<dbReference type="CDD" id="cd01834">
    <property type="entry name" value="SGNH_hydrolase_like_2"/>
    <property type="match status" value="1"/>
</dbReference>
<dbReference type="Gene3D" id="3.40.50.1110">
    <property type="entry name" value="SGNH hydrolase"/>
    <property type="match status" value="1"/>
</dbReference>
<evidence type="ECO:0000313" key="2">
    <source>
        <dbReference type="EMBL" id="MCC2188988.1"/>
    </source>
</evidence>
<name>A0AAE3DR63_9FIRM</name>
<accession>A0AAE3DR63</accession>
<evidence type="ECO:0000259" key="1">
    <source>
        <dbReference type="Pfam" id="PF13472"/>
    </source>
</evidence>
<reference evidence="2 3" key="1">
    <citation type="submission" date="2021-10" db="EMBL/GenBank/DDBJ databases">
        <title>Anaerobic single-cell dispensing facilitates the cultivation of human gut bacteria.</title>
        <authorList>
            <person name="Afrizal A."/>
        </authorList>
    </citation>
    <scope>NUCLEOTIDE SEQUENCE [LARGE SCALE GENOMIC DNA]</scope>
    <source>
        <strain evidence="2 3">CLA-AA-H277</strain>
    </source>
</reference>
<dbReference type="InterPro" id="IPR036514">
    <property type="entry name" value="SGNH_hydro_sf"/>
</dbReference>
<dbReference type="InterPro" id="IPR013830">
    <property type="entry name" value="SGNH_hydro"/>
</dbReference>
<protein>
    <submittedName>
        <fullName evidence="2">SGNH/GDSL hydrolase family protein</fullName>
    </submittedName>
</protein>
<evidence type="ECO:0000313" key="3">
    <source>
        <dbReference type="Proteomes" id="UP001197875"/>
    </source>
</evidence>
<proteinExistence type="predicted"/>
<dbReference type="AlphaFoldDB" id="A0AAE3DR63"/>
<dbReference type="SUPFAM" id="SSF52266">
    <property type="entry name" value="SGNH hydrolase"/>
    <property type="match status" value="1"/>
</dbReference>
<dbReference type="EMBL" id="JAJEPR010000004">
    <property type="protein sequence ID" value="MCC2188988.1"/>
    <property type="molecule type" value="Genomic_DNA"/>
</dbReference>
<dbReference type="Proteomes" id="UP001197875">
    <property type="component" value="Unassembled WGS sequence"/>
</dbReference>
<sequence>MKTIFKAGSTVLFQGDSITDWGRDGGLLMDMFPEGGGALGKGYAYRAAKIYELLFPHNPVNFVNRGVSGDRCQNLLERYQKDILEVKPDYLSIMIGINDTWRRYDSNDITSKEQFETNLTELLEKIKKDLPDTKLMLIEPFLLPTDPEKEIFWEDLGPKIEVVRRLARKYADVYLPMNGILTNSLIEKVPTEELSYDGVHLSDPGCAIMAKEYLKAWAAIEK</sequence>
<keyword evidence="2" id="KW-0378">Hydrolase</keyword>